<keyword evidence="2" id="KW-1185">Reference proteome</keyword>
<evidence type="ECO:0000313" key="2">
    <source>
        <dbReference type="Proteomes" id="UP001341840"/>
    </source>
</evidence>
<dbReference type="Proteomes" id="UP001341840">
    <property type="component" value="Unassembled WGS sequence"/>
</dbReference>
<sequence>MPEKLRSRWGGRYRVKDISPYGAVELEHELSKSTFKLNGHQAMSSCVGLLPAPDVTWNESEYGFFNQRALRGNTPLFHPFLMWAGQHRHPNVKAY</sequence>
<protein>
    <submittedName>
        <fullName evidence="1">Uncharacterized protein</fullName>
    </submittedName>
</protein>
<accession>A0ABU6ZLX5</accession>
<proteinExistence type="predicted"/>
<dbReference type="EMBL" id="JASCZI010272621">
    <property type="protein sequence ID" value="MED6222954.1"/>
    <property type="molecule type" value="Genomic_DNA"/>
</dbReference>
<organism evidence="1 2">
    <name type="scientific">Stylosanthes scabra</name>
    <dbReference type="NCBI Taxonomy" id="79078"/>
    <lineage>
        <taxon>Eukaryota</taxon>
        <taxon>Viridiplantae</taxon>
        <taxon>Streptophyta</taxon>
        <taxon>Embryophyta</taxon>
        <taxon>Tracheophyta</taxon>
        <taxon>Spermatophyta</taxon>
        <taxon>Magnoliopsida</taxon>
        <taxon>eudicotyledons</taxon>
        <taxon>Gunneridae</taxon>
        <taxon>Pentapetalae</taxon>
        <taxon>rosids</taxon>
        <taxon>fabids</taxon>
        <taxon>Fabales</taxon>
        <taxon>Fabaceae</taxon>
        <taxon>Papilionoideae</taxon>
        <taxon>50 kb inversion clade</taxon>
        <taxon>dalbergioids sensu lato</taxon>
        <taxon>Dalbergieae</taxon>
        <taxon>Pterocarpus clade</taxon>
        <taxon>Stylosanthes</taxon>
    </lineage>
</organism>
<gene>
    <name evidence="1" type="ORF">PIB30_069388</name>
</gene>
<comment type="caution">
    <text evidence="1">The sequence shown here is derived from an EMBL/GenBank/DDBJ whole genome shotgun (WGS) entry which is preliminary data.</text>
</comment>
<reference evidence="1 2" key="1">
    <citation type="journal article" date="2023" name="Plants (Basel)">
        <title>Bridging the Gap: Combining Genomics and Transcriptomics Approaches to Understand Stylosanthes scabra, an Orphan Legume from the Brazilian Caatinga.</title>
        <authorList>
            <person name="Ferreira-Neto J.R.C."/>
            <person name="da Silva M.D."/>
            <person name="Binneck E."/>
            <person name="de Melo N.F."/>
            <person name="da Silva R.H."/>
            <person name="de Melo A.L.T.M."/>
            <person name="Pandolfi V."/>
            <person name="Bustamante F.O."/>
            <person name="Brasileiro-Vidal A.C."/>
            <person name="Benko-Iseppon A.M."/>
        </authorList>
    </citation>
    <scope>NUCLEOTIDE SEQUENCE [LARGE SCALE GENOMIC DNA]</scope>
    <source>
        <tissue evidence="1">Leaves</tissue>
    </source>
</reference>
<name>A0ABU6ZLX5_9FABA</name>
<evidence type="ECO:0000313" key="1">
    <source>
        <dbReference type="EMBL" id="MED6222954.1"/>
    </source>
</evidence>